<keyword evidence="4 13" id="KW-0479">Metal-binding</keyword>
<evidence type="ECO:0000259" key="14">
    <source>
        <dbReference type="PROSITE" id="PS50980"/>
    </source>
</evidence>
<evidence type="ECO:0000256" key="3">
    <source>
        <dbReference type="ARBA" id="ARBA00022679"/>
    </source>
</evidence>
<dbReference type="GO" id="GO:0003989">
    <property type="term" value="F:acetyl-CoA carboxylase activity"/>
    <property type="evidence" value="ECO:0007669"/>
    <property type="project" value="InterPro"/>
</dbReference>
<dbReference type="HAMAP" id="MF_01395">
    <property type="entry name" value="AcetylCoA_CT_beta"/>
    <property type="match status" value="1"/>
</dbReference>
<dbReference type="GO" id="GO:0005524">
    <property type="term" value="F:ATP binding"/>
    <property type="evidence" value="ECO:0007669"/>
    <property type="project" value="UniProtKB-KW"/>
</dbReference>
<feature type="zinc finger region" description="C4-type" evidence="13">
    <location>
        <begin position="33"/>
        <end position="55"/>
    </location>
</feature>
<evidence type="ECO:0000256" key="7">
    <source>
        <dbReference type="ARBA" id="ARBA00022832"/>
    </source>
</evidence>
<dbReference type="InterPro" id="IPR041010">
    <property type="entry name" value="Znf-ACC"/>
</dbReference>
<feature type="domain" description="CoA carboxyltransferase N-terminal" evidence="14">
    <location>
        <begin position="29"/>
        <end position="298"/>
    </location>
</feature>
<dbReference type="PROSITE" id="PS50980">
    <property type="entry name" value="COA_CT_NTER"/>
    <property type="match status" value="1"/>
</dbReference>
<dbReference type="SUPFAM" id="SSF52096">
    <property type="entry name" value="ClpP/crotonase"/>
    <property type="match status" value="1"/>
</dbReference>
<feature type="binding site" evidence="13">
    <location>
        <position position="33"/>
    </location>
    <ligand>
        <name>Zn(2+)</name>
        <dbReference type="ChEBI" id="CHEBI:29105"/>
    </ligand>
</feature>
<dbReference type="InterPro" id="IPR000438">
    <property type="entry name" value="Acetyl_CoA_COase_Trfase_b_su"/>
</dbReference>
<dbReference type="AlphaFoldDB" id="A0A551X9E4"/>
<protein>
    <recommendedName>
        <fullName evidence="13">Acetyl-coenzyme A carboxylase carboxyl transferase subunit beta</fullName>
        <shortName evidence="13">ACCase subunit beta</shortName>
        <shortName evidence="13">Acetyl-CoA carboxylase carboxyltransferase subunit beta</shortName>
        <ecNumber evidence="13">2.1.3.15</ecNumber>
    </recommendedName>
</protein>
<keyword evidence="6 13" id="KW-0863">Zinc-finger</keyword>
<reference evidence="15 16" key="1">
    <citation type="submission" date="2019-01" db="EMBL/GenBank/DDBJ databases">
        <title>Coherence of Microcystis species and biogeography revealed through population genomics.</title>
        <authorList>
            <person name="Perez-Carrascal O.M."/>
            <person name="Terrat Y."/>
            <person name="Giani A."/>
            <person name="Fortin N."/>
            <person name="Tromas N."/>
            <person name="Shapiro B.J."/>
        </authorList>
    </citation>
    <scope>NUCLEOTIDE SEQUENCE [LARGE SCALE GENOMIC DNA]</scope>
    <source>
        <strain evidence="15">Ma_QC_C_20070703_M131</strain>
    </source>
</reference>
<keyword evidence="10 13" id="KW-0443">Lipid metabolism</keyword>
<keyword evidence="5 13" id="KW-0547">Nucleotide-binding</keyword>
<feature type="binding site" evidence="13">
    <location>
        <position position="55"/>
    </location>
    <ligand>
        <name>Zn(2+)</name>
        <dbReference type="ChEBI" id="CHEBI:29105"/>
    </ligand>
</feature>
<organism evidence="15 16">
    <name type="scientific">Microcystis aeruginosa Ma_QC_C_20070703_M131</name>
    <dbReference type="NCBI Taxonomy" id="2486263"/>
    <lineage>
        <taxon>Bacteria</taxon>
        <taxon>Bacillati</taxon>
        <taxon>Cyanobacteriota</taxon>
        <taxon>Cyanophyceae</taxon>
        <taxon>Oscillatoriophycideae</taxon>
        <taxon>Chroococcales</taxon>
        <taxon>Microcystaceae</taxon>
        <taxon>Microcystis</taxon>
    </lineage>
</organism>
<evidence type="ECO:0000313" key="16">
    <source>
        <dbReference type="Proteomes" id="UP000316443"/>
    </source>
</evidence>
<dbReference type="Pfam" id="PF17848">
    <property type="entry name" value="Zn_ribbon_ACC"/>
    <property type="match status" value="1"/>
</dbReference>
<keyword evidence="8 13" id="KW-0862">Zinc</keyword>
<dbReference type="PANTHER" id="PTHR42995">
    <property type="entry name" value="ACETYL-COENZYME A CARBOXYLASE CARBOXYL TRANSFERASE SUBUNIT BETA, CHLOROPLASTIC"/>
    <property type="match status" value="1"/>
</dbReference>
<gene>
    <name evidence="13 15" type="primary">accD</name>
    <name evidence="15" type="ORF">EWV85_19450</name>
</gene>
<dbReference type="PRINTS" id="PR01070">
    <property type="entry name" value="ACCCTRFRASEB"/>
</dbReference>
<proteinExistence type="inferred from homology"/>
<dbReference type="GO" id="GO:0006633">
    <property type="term" value="P:fatty acid biosynthetic process"/>
    <property type="evidence" value="ECO:0007669"/>
    <property type="project" value="UniProtKB-KW"/>
</dbReference>
<keyword evidence="2 13" id="KW-0444">Lipid biosynthesis</keyword>
<evidence type="ECO:0000256" key="2">
    <source>
        <dbReference type="ARBA" id="ARBA00022516"/>
    </source>
</evidence>
<keyword evidence="9 13" id="KW-0067">ATP-binding</keyword>
<evidence type="ECO:0000256" key="1">
    <source>
        <dbReference type="ARBA" id="ARBA00004496"/>
    </source>
</evidence>
<dbReference type="UniPathway" id="UPA00655">
    <property type="reaction ID" value="UER00711"/>
</dbReference>
<dbReference type="GO" id="GO:2001295">
    <property type="term" value="P:malonyl-CoA biosynthetic process"/>
    <property type="evidence" value="ECO:0007669"/>
    <property type="project" value="UniProtKB-UniRule"/>
</dbReference>
<comment type="subunit">
    <text evidence="13">Acetyl-CoA carboxylase is a heterohexamer composed of biotin carboxyl carrier protein (AccB), biotin carboxylase (AccC) and two subunits each of ACCase subunit alpha (AccA) and ACCase subunit beta (AccD).</text>
</comment>
<comment type="pathway">
    <text evidence="13">Lipid metabolism; malonyl-CoA biosynthesis; malonyl-CoA from acetyl-CoA: step 1/1.</text>
</comment>
<dbReference type="GO" id="GO:0016743">
    <property type="term" value="F:carboxyl- or carbamoyltransferase activity"/>
    <property type="evidence" value="ECO:0007669"/>
    <property type="project" value="UniProtKB-UniRule"/>
</dbReference>
<evidence type="ECO:0000256" key="6">
    <source>
        <dbReference type="ARBA" id="ARBA00022771"/>
    </source>
</evidence>
<evidence type="ECO:0000256" key="10">
    <source>
        <dbReference type="ARBA" id="ARBA00023098"/>
    </source>
</evidence>
<dbReference type="InterPro" id="IPR034733">
    <property type="entry name" value="AcCoA_carboxyl_beta"/>
</dbReference>
<dbReference type="Gene3D" id="3.90.226.10">
    <property type="entry name" value="2-enoyl-CoA Hydratase, Chain A, domain 1"/>
    <property type="match status" value="1"/>
</dbReference>
<keyword evidence="15" id="KW-0436">Ligase</keyword>
<dbReference type="EMBL" id="SFCA01000208">
    <property type="protein sequence ID" value="TRT45348.1"/>
    <property type="molecule type" value="Genomic_DNA"/>
</dbReference>
<evidence type="ECO:0000256" key="13">
    <source>
        <dbReference type="HAMAP-Rule" id="MF_01395"/>
    </source>
</evidence>
<name>A0A551X9E4_MICAE</name>
<comment type="cofactor">
    <cofactor evidence="13">
        <name>Zn(2+)</name>
        <dbReference type="ChEBI" id="CHEBI:29105"/>
    </cofactor>
    <text evidence="13">Binds 1 zinc ion per subunit.</text>
</comment>
<dbReference type="Proteomes" id="UP000316443">
    <property type="component" value="Unassembled WGS sequence"/>
</dbReference>
<feature type="binding site" evidence="13">
    <location>
        <position position="36"/>
    </location>
    <ligand>
        <name>Zn(2+)</name>
        <dbReference type="ChEBI" id="CHEBI:29105"/>
    </ligand>
</feature>
<comment type="function">
    <text evidence="12 13">Component of the acetyl coenzyme A carboxylase (ACC) complex. Biotin carboxylase (BC) catalyzes the carboxylation of biotin on its carrier protein (BCCP) and then the CO(2) group is transferred by the transcarboxylase to acetyl-CoA to form malonyl-CoA.</text>
</comment>
<comment type="catalytic activity">
    <reaction evidence="13">
        <text>N(6)-carboxybiotinyl-L-lysyl-[protein] + acetyl-CoA = N(6)-biotinyl-L-lysyl-[protein] + malonyl-CoA</text>
        <dbReference type="Rhea" id="RHEA:54728"/>
        <dbReference type="Rhea" id="RHEA-COMP:10505"/>
        <dbReference type="Rhea" id="RHEA-COMP:10506"/>
        <dbReference type="ChEBI" id="CHEBI:57288"/>
        <dbReference type="ChEBI" id="CHEBI:57384"/>
        <dbReference type="ChEBI" id="CHEBI:83144"/>
        <dbReference type="ChEBI" id="CHEBI:83145"/>
        <dbReference type="EC" id="2.1.3.15"/>
    </reaction>
</comment>
<dbReference type="EC" id="2.1.3.15" evidence="13"/>
<evidence type="ECO:0000256" key="11">
    <source>
        <dbReference type="ARBA" id="ARBA00023160"/>
    </source>
</evidence>
<comment type="caution">
    <text evidence="15">The sequence shown here is derived from an EMBL/GenBank/DDBJ whole genome shotgun (WGS) entry which is preliminary data.</text>
</comment>
<dbReference type="GO" id="GO:0009317">
    <property type="term" value="C:acetyl-CoA carboxylase complex"/>
    <property type="evidence" value="ECO:0007669"/>
    <property type="project" value="InterPro"/>
</dbReference>
<dbReference type="PANTHER" id="PTHR42995:SF5">
    <property type="entry name" value="ACETYL-COENZYME A CARBOXYLASE CARBOXYL TRANSFERASE SUBUNIT BETA, CHLOROPLASTIC"/>
    <property type="match status" value="1"/>
</dbReference>
<comment type="subcellular location">
    <subcellularLocation>
        <location evidence="1 13">Cytoplasm</location>
    </subcellularLocation>
</comment>
<evidence type="ECO:0000256" key="9">
    <source>
        <dbReference type="ARBA" id="ARBA00022840"/>
    </source>
</evidence>
<dbReference type="NCBIfam" id="TIGR00515">
    <property type="entry name" value="accD"/>
    <property type="match status" value="1"/>
</dbReference>
<dbReference type="Pfam" id="PF01039">
    <property type="entry name" value="Carboxyl_trans"/>
    <property type="match status" value="1"/>
</dbReference>
<keyword evidence="7 13" id="KW-0276">Fatty acid metabolism</keyword>
<evidence type="ECO:0000256" key="12">
    <source>
        <dbReference type="ARBA" id="ARBA00025280"/>
    </source>
</evidence>
<evidence type="ECO:0000313" key="15">
    <source>
        <dbReference type="EMBL" id="TRT45348.1"/>
    </source>
</evidence>
<accession>A0A551X9E4</accession>
<evidence type="ECO:0000256" key="4">
    <source>
        <dbReference type="ARBA" id="ARBA00022723"/>
    </source>
</evidence>
<keyword evidence="3 13" id="KW-0808">Transferase</keyword>
<dbReference type="GO" id="GO:0008270">
    <property type="term" value="F:zinc ion binding"/>
    <property type="evidence" value="ECO:0007669"/>
    <property type="project" value="UniProtKB-UniRule"/>
</dbReference>
<keyword evidence="11 13" id="KW-0275">Fatty acid biosynthesis</keyword>
<feature type="binding site" evidence="13">
    <location>
        <position position="52"/>
    </location>
    <ligand>
        <name>Zn(2+)</name>
        <dbReference type="ChEBI" id="CHEBI:29105"/>
    </ligand>
</feature>
<dbReference type="InterPro" id="IPR011762">
    <property type="entry name" value="COA_CT_N"/>
</dbReference>
<evidence type="ECO:0000256" key="8">
    <source>
        <dbReference type="ARBA" id="ARBA00022833"/>
    </source>
</evidence>
<evidence type="ECO:0000256" key="5">
    <source>
        <dbReference type="ARBA" id="ARBA00022741"/>
    </source>
</evidence>
<dbReference type="InterPro" id="IPR029045">
    <property type="entry name" value="ClpP/crotonase-like_dom_sf"/>
</dbReference>
<sequence>MSLFDWFANRQKTEPKVQQQQEREIADGLWTKCPNCGVLSYTKDLLANQLVCVDCGHHNRVESEERIRQLVDANTWNSLDEQIRPTDPLKFRDRKSYSDRLRESQEKTGLTDAVRTGTGTIDGLPLALGVMDFRFMGGSMGSVVGEKLCRLTERATDESLPLVIICASGGARMQEGMLSLMQMAKISGALNRHREAKLLYIPVLTNPTTGGVTASFAMLGDIIIAEPKATIGFAGKRVIEQTLREKLPEGFQTSEYLLKHGFVDAIVPRPHLKKTLAQLISLHQPFFPLLSPLNSHHHYSQPELIPLNRIQGQTTV</sequence>
<keyword evidence="13" id="KW-0963">Cytoplasm</keyword>
<comment type="similarity">
    <text evidence="13">Belongs to the AccD/PCCB family.</text>
</comment>